<evidence type="ECO:0000313" key="13">
    <source>
        <dbReference type="Proteomes" id="UP000031163"/>
    </source>
</evidence>
<dbReference type="SMART" id="SM00072">
    <property type="entry name" value="GuKc"/>
    <property type="match status" value="1"/>
</dbReference>
<dbReference type="PROSITE" id="PS00856">
    <property type="entry name" value="GUANYLATE_KINASE_1"/>
    <property type="match status" value="1"/>
</dbReference>
<evidence type="ECO:0000256" key="7">
    <source>
        <dbReference type="ARBA" id="ARBA00022840"/>
    </source>
</evidence>
<dbReference type="AlphaFoldDB" id="A0A0A8H2Y6"/>
<keyword evidence="4 9" id="KW-0808">Transferase</keyword>
<dbReference type="GO" id="GO:0005829">
    <property type="term" value="C:cytosol"/>
    <property type="evidence" value="ECO:0007669"/>
    <property type="project" value="TreeGrafter"/>
</dbReference>
<feature type="domain" description="Guanylate kinase-like" evidence="11">
    <location>
        <begin position="3"/>
        <end position="182"/>
    </location>
</feature>
<dbReference type="InterPro" id="IPR008145">
    <property type="entry name" value="GK/Ca_channel_bsu"/>
</dbReference>
<dbReference type="InterPro" id="IPR017665">
    <property type="entry name" value="Guanylate_kinase"/>
</dbReference>
<dbReference type="GO" id="GO:0004385">
    <property type="term" value="F:GMP kinase activity"/>
    <property type="evidence" value="ECO:0007669"/>
    <property type="project" value="UniProtKB-UniRule"/>
</dbReference>
<protein>
    <recommendedName>
        <fullName evidence="3 9">Guanylate kinase</fullName>
        <ecNumber evidence="2 9">2.7.4.8</ecNumber>
    </recommendedName>
    <alternativeName>
        <fullName evidence="8 9">GMP kinase</fullName>
    </alternativeName>
</protein>
<keyword evidence="10" id="KW-0175">Coiled coil</keyword>
<accession>A0A0A8H2Y6</accession>
<dbReference type="InterPro" id="IPR027417">
    <property type="entry name" value="P-loop_NTPase"/>
</dbReference>
<evidence type="ECO:0000256" key="8">
    <source>
        <dbReference type="ARBA" id="ARBA00030128"/>
    </source>
</evidence>
<comment type="similarity">
    <text evidence="1 9">Belongs to the guanylate kinase family.</text>
</comment>
<comment type="subcellular location">
    <subcellularLocation>
        <location evidence="9">Cytoplasm</location>
    </subcellularLocation>
</comment>
<dbReference type="STRING" id="1031564.CINS_1053"/>
<gene>
    <name evidence="9 12" type="primary">gmk</name>
    <name evidence="12" type="ORF">CINS_1053</name>
</gene>
<dbReference type="Pfam" id="PF00625">
    <property type="entry name" value="Guanylate_kin"/>
    <property type="match status" value="1"/>
</dbReference>
<dbReference type="HAMAP" id="MF_00328">
    <property type="entry name" value="Guanylate_kinase"/>
    <property type="match status" value="1"/>
</dbReference>
<dbReference type="InterPro" id="IPR008144">
    <property type="entry name" value="Guanylate_kin-like_dom"/>
</dbReference>
<keyword evidence="9" id="KW-0963">Cytoplasm</keyword>
<feature type="binding site" evidence="9">
    <location>
        <begin position="10"/>
        <end position="17"/>
    </location>
    <ligand>
        <name>ATP</name>
        <dbReference type="ChEBI" id="CHEBI:30616"/>
    </ligand>
</feature>
<proteinExistence type="inferred from homology"/>
<dbReference type="PANTHER" id="PTHR23117">
    <property type="entry name" value="GUANYLATE KINASE-RELATED"/>
    <property type="match status" value="1"/>
</dbReference>
<comment type="catalytic activity">
    <reaction evidence="9">
        <text>GMP + ATP = GDP + ADP</text>
        <dbReference type="Rhea" id="RHEA:20780"/>
        <dbReference type="ChEBI" id="CHEBI:30616"/>
        <dbReference type="ChEBI" id="CHEBI:58115"/>
        <dbReference type="ChEBI" id="CHEBI:58189"/>
        <dbReference type="ChEBI" id="CHEBI:456216"/>
        <dbReference type="EC" id="2.7.4.8"/>
    </reaction>
</comment>
<dbReference type="NCBIfam" id="TIGR03263">
    <property type="entry name" value="guanyl_kin"/>
    <property type="match status" value="1"/>
</dbReference>
<dbReference type="SUPFAM" id="SSF52540">
    <property type="entry name" value="P-loop containing nucleoside triphosphate hydrolases"/>
    <property type="match status" value="1"/>
</dbReference>
<dbReference type="KEGG" id="cis:CINS_1053"/>
<comment type="function">
    <text evidence="9">Essential for recycling GMP and indirectly, cGMP.</text>
</comment>
<evidence type="ECO:0000259" key="11">
    <source>
        <dbReference type="PROSITE" id="PS50052"/>
    </source>
</evidence>
<evidence type="ECO:0000256" key="9">
    <source>
        <dbReference type="HAMAP-Rule" id="MF_00328"/>
    </source>
</evidence>
<organism evidence="12 13">
    <name type="scientific">Campylobacter insulaenigrae NCTC 12927</name>
    <dbReference type="NCBI Taxonomy" id="1031564"/>
    <lineage>
        <taxon>Bacteria</taxon>
        <taxon>Pseudomonadati</taxon>
        <taxon>Campylobacterota</taxon>
        <taxon>Epsilonproteobacteria</taxon>
        <taxon>Campylobacterales</taxon>
        <taxon>Campylobacteraceae</taxon>
        <taxon>Campylobacter</taxon>
    </lineage>
</organism>
<evidence type="ECO:0000256" key="3">
    <source>
        <dbReference type="ARBA" id="ARBA00016296"/>
    </source>
</evidence>
<dbReference type="Proteomes" id="UP000031163">
    <property type="component" value="Chromosome"/>
</dbReference>
<evidence type="ECO:0000256" key="5">
    <source>
        <dbReference type="ARBA" id="ARBA00022741"/>
    </source>
</evidence>
<dbReference type="FunFam" id="3.30.63.10:FF:000002">
    <property type="entry name" value="Guanylate kinase 1"/>
    <property type="match status" value="1"/>
</dbReference>
<dbReference type="PANTHER" id="PTHR23117:SF13">
    <property type="entry name" value="GUANYLATE KINASE"/>
    <property type="match status" value="1"/>
</dbReference>
<dbReference type="GeneID" id="74431843"/>
<dbReference type="CDD" id="cd00071">
    <property type="entry name" value="GMPK"/>
    <property type="match status" value="1"/>
</dbReference>
<feature type="coiled-coil region" evidence="10">
    <location>
        <begin position="124"/>
        <end position="161"/>
    </location>
</feature>
<evidence type="ECO:0000256" key="1">
    <source>
        <dbReference type="ARBA" id="ARBA00005790"/>
    </source>
</evidence>
<dbReference type="Gene3D" id="3.30.63.10">
    <property type="entry name" value="Guanylate Kinase phosphate binding domain"/>
    <property type="match status" value="1"/>
</dbReference>
<keyword evidence="6 9" id="KW-0418">Kinase</keyword>
<dbReference type="EMBL" id="CP007770">
    <property type="protein sequence ID" value="AJC88015.1"/>
    <property type="molecule type" value="Genomic_DNA"/>
</dbReference>
<keyword evidence="5 9" id="KW-0547">Nucleotide-binding</keyword>
<reference evidence="12 13" key="1">
    <citation type="journal article" date="2014" name="Genome Biol. Evol.">
        <title>Comparative Genomics of the Campylobacter lari Group.</title>
        <authorList>
            <person name="Miller W.G."/>
            <person name="Yee E."/>
            <person name="Chapman M.H."/>
            <person name="Smith T.P."/>
            <person name="Bono J.L."/>
            <person name="Huynh S."/>
            <person name="Parker C.T."/>
            <person name="Vandamme P."/>
            <person name="Luong K."/>
            <person name="Korlach J."/>
        </authorList>
    </citation>
    <scope>NUCLEOTIDE SEQUENCE [LARGE SCALE GENOMIC DNA]</scope>
    <source>
        <strain evidence="12 13">NCTC 12927</strain>
    </source>
</reference>
<dbReference type="Gene3D" id="3.40.50.300">
    <property type="entry name" value="P-loop containing nucleotide triphosphate hydrolases"/>
    <property type="match status" value="1"/>
</dbReference>
<evidence type="ECO:0000256" key="4">
    <source>
        <dbReference type="ARBA" id="ARBA00022679"/>
    </source>
</evidence>
<sequence length="204" mass="23621">MSGQILIISGPSGAGKSTLLKKLFEEKKDIYFSVSSTTRMPRKGEKNGIDYFFISENEFKQGIENGEFLEWALVHKNYYGTSLVPIKQALQEGKSVIFDIDVQGFCIAKEKMSHFITSVFVTTKSKKELEKRLLKRNADKMEDIDKRLENASKEMEFLDQYDFLIINEDIQTSYKQLEAVFEVSKIKSQKYNLKEIINQWNKGE</sequence>
<dbReference type="HOGENOM" id="CLU_001715_1_2_7"/>
<dbReference type="GO" id="GO:0005524">
    <property type="term" value="F:ATP binding"/>
    <property type="evidence" value="ECO:0007669"/>
    <property type="project" value="UniProtKB-UniRule"/>
</dbReference>
<dbReference type="InterPro" id="IPR020590">
    <property type="entry name" value="Guanylate_kinase_CS"/>
</dbReference>
<evidence type="ECO:0000256" key="2">
    <source>
        <dbReference type="ARBA" id="ARBA00012961"/>
    </source>
</evidence>
<evidence type="ECO:0000313" key="12">
    <source>
        <dbReference type="EMBL" id="AJC88015.1"/>
    </source>
</evidence>
<keyword evidence="7 9" id="KW-0067">ATP-binding</keyword>
<evidence type="ECO:0000256" key="10">
    <source>
        <dbReference type="SAM" id="Coils"/>
    </source>
</evidence>
<evidence type="ECO:0000256" key="6">
    <source>
        <dbReference type="ARBA" id="ARBA00022777"/>
    </source>
</evidence>
<dbReference type="PROSITE" id="PS50052">
    <property type="entry name" value="GUANYLATE_KINASE_2"/>
    <property type="match status" value="1"/>
</dbReference>
<dbReference type="RefSeq" id="WP_039650459.1">
    <property type="nucleotide sequence ID" value="NZ_CP007770.1"/>
</dbReference>
<name>A0A0A8H2Y6_9BACT</name>
<dbReference type="EC" id="2.7.4.8" evidence="2 9"/>